<protein>
    <submittedName>
        <fullName evidence="2">NAD(P)H-binding protein</fullName>
    </submittedName>
</protein>
<feature type="domain" description="NAD(P)-binding" evidence="1">
    <location>
        <begin position="6"/>
        <end position="173"/>
    </location>
</feature>
<dbReference type="InterPro" id="IPR016040">
    <property type="entry name" value="NAD(P)-bd_dom"/>
</dbReference>
<dbReference type="PANTHER" id="PTHR43162">
    <property type="match status" value="1"/>
</dbReference>
<dbReference type="Gene3D" id="3.90.25.10">
    <property type="entry name" value="UDP-galactose 4-epimerase, domain 1"/>
    <property type="match status" value="1"/>
</dbReference>
<sequence>MILVTGATGNVGRHIVDNLCKGGHQVRVLTRNPAKVSFPAEVEVAIGDLTAPETLKEALDGVQSVYLVRVPGSEAFPQIAKAFSVERIVFLSSSAVELPVGNAIGRNHLNTEELIRASGIKWTFLRPGAFMSNAFQWAGSIRTEGIVRAPFGDVATTPVDPRDIADVAAEVLSSYGHEGKIYTLTGPKLLTTIEQVKILSNILGKDIRFEHMAEEIAKETMKRFAPSEVVEALFQILREPPTAVLNTVQDITGRRPRTFQQWATDNAGAFQQSRELS</sequence>
<proteinExistence type="predicted"/>
<accession>A0ABY6ZAT8</accession>
<evidence type="ECO:0000259" key="1">
    <source>
        <dbReference type="Pfam" id="PF13460"/>
    </source>
</evidence>
<name>A0ABY6ZAT8_9BACL</name>
<organism evidence="2 3">
    <name type="scientific">Alicyclobacillus fastidiosus</name>
    <dbReference type="NCBI Taxonomy" id="392011"/>
    <lineage>
        <taxon>Bacteria</taxon>
        <taxon>Bacillati</taxon>
        <taxon>Bacillota</taxon>
        <taxon>Bacilli</taxon>
        <taxon>Bacillales</taxon>
        <taxon>Alicyclobacillaceae</taxon>
        <taxon>Alicyclobacillus</taxon>
    </lineage>
</organism>
<keyword evidence="3" id="KW-1185">Reference proteome</keyword>
<gene>
    <name evidence="2" type="ORF">NZD89_16565</name>
</gene>
<reference evidence="2" key="1">
    <citation type="submission" date="2022-08" db="EMBL/GenBank/DDBJ databases">
        <title>Alicyclobacillus fastidiosus DSM 17978, complete genome.</title>
        <authorList>
            <person name="Wang Q."/>
            <person name="Cai R."/>
            <person name="Wang Z."/>
        </authorList>
    </citation>
    <scope>NUCLEOTIDE SEQUENCE</scope>
    <source>
        <strain evidence="2">DSM 17978</strain>
    </source>
</reference>
<dbReference type="Pfam" id="PF13460">
    <property type="entry name" value="NAD_binding_10"/>
    <property type="match status" value="1"/>
</dbReference>
<dbReference type="EMBL" id="CP104067">
    <property type="protein sequence ID" value="WAH40005.1"/>
    <property type="molecule type" value="Genomic_DNA"/>
</dbReference>
<dbReference type="Proteomes" id="UP001164761">
    <property type="component" value="Chromosome"/>
</dbReference>
<evidence type="ECO:0000313" key="2">
    <source>
        <dbReference type="EMBL" id="WAH40005.1"/>
    </source>
</evidence>
<dbReference type="InterPro" id="IPR036291">
    <property type="entry name" value="NAD(P)-bd_dom_sf"/>
</dbReference>
<dbReference type="InterPro" id="IPR051604">
    <property type="entry name" value="Ergot_Alk_Oxidoreductase"/>
</dbReference>
<dbReference type="SUPFAM" id="SSF51735">
    <property type="entry name" value="NAD(P)-binding Rossmann-fold domains"/>
    <property type="match status" value="1"/>
</dbReference>
<evidence type="ECO:0000313" key="3">
    <source>
        <dbReference type="Proteomes" id="UP001164761"/>
    </source>
</evidence>
<dbReference type="Gene3D" id="3.40.50.720">
    <property type="entry name" value="NAD(P)-binding Rossmann-like Domain"/>
    <property type="match status" value="1"/>
</dbReference>
<dbReference type="PANTHER" id="PTHR43162:SF1">
    <property type="entry name" value="PRESTALK A DIFFERENTIATION PROTEIN A"/>
    <property type="match status" value="1"/>
</dbReference>
<dbReference type="RefSeq" id="WP_268003903.1">
    <property type="nucleotide sequence ID" value="NZ_BSUT01000001.1"/>
</dbReference>